<feature type="compositionally biased region" description="Basic and acidic residues" evidence="1">
    <location>
        <begin position="68"/>
        <end position="86"/>
    </location>
</feature>
<dbReference type="AlphaFoldDB" id="A0AAE0LGA6"/>
<name>A0AAE0LGA6_9CHLO</name>
<evidence type="ECO:0000313" key="2">
    <source>
        <dbReference type="EMBL" id="KAK3284117.1"/>
    </source>
</evidence>
<evidence type="ECO:0000313" key="3">
    <source>
        <dbReference type="Proteomes" id="UP001190700"/>
    </source>
</evidence>
<comment type="caution">
    <text evidence="2">The sequence shown here is derived from an EMBL/GenBank/DDBJ whole genome shotgun (WGS) entry which is preliminary data.</text>
</comment>
<organism evidence="2 3">
    <name type="scientific">Cymbomonas tetramitiformis</name>
    <dbReference type="NCBI Taxonomy" id="36881"/>
    <lineage>
        <taxon>Eukaryota</taxon>
        <taxon>Viridiplantae</taxon>
        <taxon>Chlorophyta</taxon>
        <taxon>Pyramimonadophyceae</taxon>
        <taxon>Pyramimonadales</taxon>
        <taxon>Pyramimonadaceae</taxon>
        <taxon>Cymbomonas</taxon>
    </lineage>
</organism>
<protein>
    <submittedName>
        <fullName evidence="2">Uncharacterized protein</fullName>
    </submittedName>
</protein>
<reference evidence="2 3" key="1">
    <citation type="journal article" date="2015" name="Genome Biol. Evol.">
        <title>Comparative Genomics of a Bacterivorous Green Alga Reveals Evolutionary Causalities and Consequences of Phago-Mixotrophic Mode of Nutrition.</title>
        <authorList>
            <person name="Burns J.A."/>
            <person name="Paasch A."/>
            <person name="Narechania A."/>
            <person name="Kim E."/>
        </authorList>
    </citation>
    <scope>NUCLEOTIDE SEQUENCE [LARGE SCALE GENOMIC DNA]</scope>
    <source>
        <strain evidence="2 3">PLY_AMNH</strain>
    </source>
</reference>
<dbReference type="Proteomes" id="UP001190700">
    <property type="component" value="Unassembled WGS sequence"/>
</dbReference>
<sequence>MPRRKKKAEDRAKNMRTVATRVDAGTGLTLAQLGAYSSNGMDASEQIAAANLLAFADQVDVPTTEETPEVRRKADAWQQEDKLSRL</sequence>
<feature type="region of interest" description="Disordered" evidence="1">
    <location>
        <begin position="62"/>
        <end position="86"/>
    </location>
</feature>
<dbReference type="EMBL" id="LGRX02002495">
    <property type="protein sequence ID" value="KAK3284117.1"/>
    <property type="molecule type" value="Genomic_DNA"/>
</dbReference>
<proteinExistence type="predicted"/>
<gene>
    <name evidence="2" type="ORF">CYMTET_8220</name>
</gene>
<accession>A0AAE0LGA6</accession>
<keyword evidence="3" id="KW-1185">Reference proteome</keyword>
<evidence type="ECO:0000256" key="1">
    <source>
        <dbReference type="SAM" id="MobiDB-lite"/>
    </source>
</evidence>